<dbReference type="EMBL" id="GECU01015904">
    <property type="protein sequence ID" value="JAS91802.1"/>
    <property type="molecule type" value="Transcribed_RNA"/>
</dbReference>
<sequence>MPQKHQPDRLEELALKAVGEWIKLVGEGLVKPVYIVCQRDPNQGQLFLQRTLALVRETLYATVPWYFYDKMARRVLIAIGELINKTKSNYDHYIPMAVFLNSMKVAVSLTEVVLHPQLKKLDVSVWPKIMRHVMNTNLSKLTGLEELNLGSGSAGWDTSEGEKYILSGIQWMSNLTTFCLCFDCTNSIISVLGSNCPSLQSLDVTSSRSVTDRSVPYLLNCKKLRDVKLYRTSVTVSGYKDLLTGLSSIEDIGRCDDFGNVLQRLHEEEADPLPLLSLTCRDLSFVHLKLLTVYCPRLTSISVFHHERIADLTILSELENLKDLKIMNSDFFTDRVKELLEKRGNNLNSLHLEHVDEIDLNALIYISQYCPVLKKLSFYNCEFTQHRLLLFNLKKLAIPPFSCLERLICASDCSLNDLEFLMTHCKNIQYIQLGSSTGIDNATMNRVLTQNPMKKLEELKILYSNDIGMQTVRLMMTQCERLAALSELESWGGIRHDELNDFRQYIRVNNIKLDTTPILSLD</sequence>
<dbReference type="PANTHER" id="PTHR13318">
    <property type="entry name" value="PARTNER OF PAIRED, ISOFORM B-RELATED"/>
    <property type="match status" value="1"/>
</dbReference>
<dbReference type="SMART" id="SM00367">
    <property type="entry name" value="LRR_CC"/>
    <property type="match status" value="4"/>
</dbReference>
<dbReference type="AlphaFoldDB" id="A0A1B6IY16"/>
<accession>A0A1B6IY16</accession>
<gene>
    <name evidence="1" type="ORF">g.20744</name>
</gene>
<dbReference type="PANTHER" id="PTHR13318:SF95">
    <property type="entry name" value="F-BOX PROTEIN YLR352W"/>
    <property type="match status" value="1"/>
</dbReference>
<dbReference type="InterPro" id="IPR006553">
    <property type="entry name" value="Leu-rich_rpt_Cys-con_subtyp"/>
</dbReference>
<dbReference type="SUPFAM" id="SSF52047">
    <property type="entry name" value="RNI-like"/>
    <property type="match status" value="1"/>
</dbReference>
<name>A0A1B6IY16_9HEMI</name>
<evidence type="ECO:0000313" key="1">
    <source>
        <dbReference type="EMBL" id="JAS91802.1"/>
    </source>
</evidence>
<proteinExistence type="predicted"/>
<organism evidence="1">
    <name type="scientific">Homalodisca liturata</name>
    <dbReference type="NCBI Taxonomy" id="320908"/>
    <lineage>
        <taxon>Eukaryota</taxon>
        <taxon>Metazoa</taxon>
        <taxon>Ecdysozoa</taxon>
        <taxon>Arthropoda</taxon>
        <taxon>Hexapoda</taxon>
        <taxon>Insecta</taxon>
        <taxon>Pterygota</taxon>
        <taxon>Neoptera</taxon>
        <taxon>Paraneoptera</taxon>
        <taxon>Hemiptera</taxon>
        <taxon>Auchenorrhyncha</taxon>
        <taxon>Membracoidea</taxon>
        <taxon>Cicadellidae</taxon>
        <taxon>Cicadellinae</taxon>
        <taxon>Proconiini</taxon>
        <taxon>Homalodisca</taxon>
    </lineage>
</organism>
<dbReference type="GO" id="GO:0019005">
    <property type="term" value="C:SCF ubiquitin ligase complex"/>
    <property type="evidence" value="ECO:0007669"/>
    <property type="project" value="TreeGrafter"/>
</dbReference>
<dbReference type="Gene3D" id="3.80.10.10">
    <property type="entry name" value="Ribonuclease Inhibitor"/>
    <property type="match status" value="2"/>
</dbReference>
<dbReference type="GO" id="GO:0031146">
    <property type="term" value="P:SCF-dependent proteasomal ubiquitin-dependent protein catabolic process"/>
    <property type="evidence" value="ECO:0007669"/>
    <property type="project" value="TreeGrafter"/>
</dbReference>
<dbReference type="InterPro" id="IPR032675">
    <property type="entry name" value="LRR_dom_sf"/>
</dbReference>
<protein>
    <submittedName>
        <fullName evidence="1">Uncharacterized protein</fullName>
    </submittedName>
</protein>
<reference evidence="1" key="1">
    <citation type="submission" date="2015-11" db="EMBL/GenBank/DDBJ databases">
        <title>De novo transcriptome assembly of four potential Pierce s Disease insect vectors from Arizona vineyards.</title>
        <authorList>
            <person name="Tassone E.E."/>
        </authorList>
    </citation>
    <scope>NUCLEOTIDE SEQUENCE</scope>
</reference>